<protein>
    <submittedName>
        <fullName evidence="1">Uncharacterized protein</fullName>
    </submittedName>
</protein>
<reference evidence="1" key="1">
    <citation type="submission" date="2022-08" db="EMBL/GenBank/DDBJ databases">
        <title>Genomic Encyclopedia of Type Strains, Phase V (KMG-V): Genome sequencing to study the core and pangenomes of soil and plant-associated prokaryotes.</title>
        <authorList>
            <person name="Whitman W."/>
        </authorList>
    </citation>
    <scope>NUCLEOTIDE SEQUENCE</scope>
    <source>
        <strain evidence="1">SP2017</strain>
    </source>
</reference>
<dbReference type="AlphaFoldDB" id="A0A9X2ZTW1"/>
<evidence type="ECO:0000313" key="1">
    <source>
        <dbReference type="EMBL" id="MCS3953451.1"/>
    </source>
</evidence>
<gene>
    <name evidence="1" type="ORF">GGP83_003426</name>
</gene>
<dbReference type="Proteomes" id="UP001155010">
    <property type="component" value="Unassembled WGS sequence"/>
</dbReference>
<dbReference type="RefSeq" id="WP_251961192.1">
    <property type="nucleotide sequence ID" value="NZ_CALTRV010000010.1"/>
</dbReference>
<proteinExistence type="predicted"/>
<accession>A0A9X2ZTW1</accession>
<organism evidence="1 2">
    <name type="scientific">Salinibacter ruber</name>
    <dbReference type="NCBI Taxonomy" id="146919"/>
    <lineage>
        <taxon>Bacteria</taxon>
        <taxon>Pseudomonadati</taxon>
        <taxon>Rhodothermota</taxon>
        <taxon>Rhodothermia</taxon>
        <taxon>Rhodothermales</taxon>
        <taxon>Salinibacteraceae</taxon>
        <taxon>Salinibacter</taxon>
    </lineage>
</organism>
<evidence type="ECO:0000313" key="2">
    <source>
        <dbReference type="Proteomes" id="UP001155010"/>
    </source>
</evidence>
<dbReference type="EMBL" id="JANUBB010000028">
    <property type="protein sequence ID" value="MCS3953451.1"/>
    <property type="molecule type" value="Genomic_DNA"/>
</dbReference>
<name>A0A9X2ZTW1_9BACT</name>
<sequence length="99" mass="11318">MHAQELSDEEFARRGNEIFEKDVLPHIDDPEAKARHFVVIDIETGKYEVSEGPIRARDATKRLLERCPEAKGRIWTRRVGSPVAHRLGGRFLPAEEDTP</sequence>
<comment type="caution">
    <text evidence="1">The sequence shown here is derived from an EMBL/GenBank/DDBJ whole genome shotgun (WGS) entry which is preliminary data.</text>
</comment>